<comment type="caution">
    <text evidence="1">The sequence shown here is derived from an EMBL/GenBank/DDBJ whole genome shotgun (WGS) entry which is preliminary data.</text>
</comment>
<accession>A0A644WZD9</accession>
<name>A0A644WZD9_9ZZZZ</name>
<evidence type="ECO:0000313" key="1">
    <source>
        <dbReference type="EMBL" id="MPM09286.1"/>
    </source>
</evidence>
<dbReference type="EMBL" id="VSSQ01001552">
    <property type="protein sequence ID" value="MPM09286.1"/>
    <property type="molecule type" value="Genomic_DNA"/>
</dbReference>
<reference evidence="1" key="1">
    <citation type="submission" date="2019-08" db="EMBL/GenBank/DDBJ databases">
        <authorList>
            <person name="Kucharzyk K."/>
            <person name="Murdoch R.W."/>
            <person name="Higgins S."/>
            <person name="Loffler F."/>
        </authorList>
    </citation>
    <scope>NUCLEOTIDE SEQUENCE</scope>
</reference>
<proteinExistence type="predicted"/>
<organism evidence="1">
    <name type="scientific">bioreactor metagenome</name>
    <dbReference type="NCBI Taxonomy" id="1076179"/>
    <lineage>
        <taxon>unclassified sequences</taxon>
        <taxon>metagenomes</taxon>
        <taxon>ecological metagenomes</taxon>
    </lineage>
</organism>
<protein>
    <submittedName>
        <fullName evidence="1">Uncharacterized protein</fullName>
    </submittedName>
</protein>
<gene>
    <name evidence="1" type="ORF">SDC9_55602</name>
</gene>
<sequence>MQQIRAIGFCSREDCVYVEIALVRSARADADAFVRKPDMQSVFVVFGIDRNRTQPQLFTAADDSDGNLPAIGHEYRLHISFLHSAETSDPRRRASPRRMRK</sequence>
<dbReference type="AlphaFoldDB" id="A0A644WZD9"/>